<evidence type="ECO:0000256" key="5">
    <source>
        <dbReference type="ARBA" id="ARBA00023136"/>
    </source>
</evidence>
<dbReference type="PANTHER" id="PTHR43646">
    <property type="entry name" value="GLYCOSYLTRANSFERASE"/>
    <property type="match status" value="1"/>
</dbReference>
<dbReference type="PANTHER" id="PTHR43646:SF2">
    <property type="entry name" value="GLYCOSYLTRANSFERASE 2-LIKE DOMAIN-CONTAINING PROTEIN"/>
    <property type="match status" value="1"/>
</dbReference>
<dbReference type="EC" id="2.4.1.-" evidence="8"/>
<evidence type="ECO:0000256" key="2">
    <source>
        <dbReference type="ARBA" id="ARBA00022475"/>
    </source>
</evidence>
<keyword evidence="2" id="KW-1003">Cell membrane</keyword>
<keyword evidence="6" id="KW-0812">Transmembrane</keyword>
<feature type="transmembrane region" description="Helical" evidence="6">
    <location>
        <begin position="283"/>
        <end position="305"/>
    </location>
</feature>
<protein>
    <submittedName>
        <fullName evidence="8">4,4'-diaponeurosporenoate glycosyltransferase</fullName>
        <ecNumber evidence="8">2.4.1.-</ecNumber>
    </submittedName>
</protein>
<evidence type="ECO:0000259" key="7">
    <source>
        <dbReference type="Pfam" id="PF00535"/>
    </source>
</evidence>
<keyword evidence="6" id="KW-1133">Transmembrane helix</keyword>
<feature type="transmembrane region" description="Helical" evidence="6">
    <location>
        <begin position="311"/>
        <end position="331"/>
    </location>
</feature>
<sequence length="376" mass="40933">MILALACLALLLCALPLLMFVKNMPLFCDPIEQLDVQAKQHQPGVSLLIPARDEQASIADCLQAALVSEAIDLEVIVLDDNSEDQTAAIVESFCQQDERVHLIQGQGLPDGWNGKQYACSQLAQAASKDHLAFIDADVRLANNALAKLAHYLADNDLGLVSAFPRQITASWSEHWLIPMMHFILLGYLPLQRMRQMADPSLAAGCGQLFLTTAEAYRQAGTHQAIRNSRHDGIMLPRAYRSAGLMSDVVDGTALAEVRMYEGAAQVARGLLKNASEGIAQPKLILVFSVLLLGCSLLPLGVVIAAAITHQWLALAIAAVAVIMGQVPRLYAAGKFRQSWFGAFCHVPATTMFVALQWQALLNQLMGRKVTWRGRST</sequence>
<dbReference type="Pfam" id="PF00535">
    <property type="entry name" value="Glycos_transf_2"/>
    <property type="match status" value="1"/>
</dbReference>
<feature type="transmembrane region" description="Helical" evidence="6">
    <location>
        <begin position="338"/>
        <end position="357"/>
    </location>
</feature>
<evidence type="ECO:0000256" key="4">
    <source>
        <dbReference type="ARBA" id="ARBA00022679"/>
    </source>
</evidence>
<evidence type="ECO:0000256" key="6">
    <source>
        <dbReference type="SAM" id="Phobius"/>
    </source>
</evidence>
<dbReference type="AlphaFoldDB" id="A0A517SSA2"/>
<name>A0A517SSA2_9BACT</name>
<keyword evidence="5 6" id="KW-0472">Membrane</keyword>
<keyword evidence="3 8" id="KW-0328">Glycosyltransferase</keyword>
<evidence type="ECO:0000313" key="9">
    <source>
        <dbReference type="Proteomes" id="UP000315003"/>
    </source>
</evidence>
<proteinExistence type="predicted"/>
<comment type="subcellular location">
    <subcellularLocation>
        <location evidence="1">Cell membrane</location>
    </subcellularLocation>
</comment>
<dbReference type="SUPFAM" id="SSF53448">
    <property type="entry name" value="Nucleotide-diphospho-sugar transferases"/>
    <property type="match status" value="1"/>
</dbReference>
<dbReference type="GO" id="GO:0005886">
    <property type="term" value="C:plasma membrane"/>
    <property type="evidence" value="ECO:0007669"/>
    <property type="project" value="UniProtKB-SubCell"/>
</dbReference>
<keyword evidence="4 8" id="KW-0808">Transferase</keyword>
<dbReference type="EMBL" id="CP036272">
    <property type="protein sequence ID" value="QDT59011.1"/>
    <property type="molecule type" value="Genomic_DNA"/>
</dbReference>
<keyword evidence="9" id="KW-1185">Reference proteome</keyword>
<reference evidence="8 9" key="1">
    <citation type="submission" date="2019-02" db="EMBL/GenBank/DDBJ databases">
        <title>Deep-cultivation of Planctomycetes and their phenomic and genomic characterization uncovers novel biology.</title>
        <authorList>
            <person name="Wiegand S."/>
            <person name="Jogler M."/>
            <person name="Boedeker C."/>
            <person name="Pinto D."/>
            <person name="Vollmers J."/>
            <person name="Rivas-Marin E."/>
            <person name="Kohn T."/>
            <person name="Peeters S.H."/>
            <person name="Heuer A."/>
            <person name="Rast P."/>
            <person name="Oberbeckmann S."/>
            <person name="Bunk B."/>
            <person name="Jeske O."/>
            <person name="Meyerdierks A."/>
            <person name="Storesund J.E."/>
            <person name="Kallscheuer N."/>
            <person name="Luecker S."/>
            <person name="Lage O.M."/>
            <person name="Pohl T."/>
            <person name="Merkel B.J."/>
            <person name="Hornburger P."/>
            <person name="Mueller R.-W."/>
            <person name="Bruemmer F."/>
            <person name="Labrenz M."/>
            <person name="Spormann A.M."/>
            <person name="Op den Camp H."/>
            <person name="Overmann J."/>
            <person name="Amann R."/>
            <person name="Jetten M.S.M."/>
            <person name="Mascher T."/>
            <person name="Medema M.H."/>
            <person name="Devos D.P."/>
            <person name="Kaster A.-K."/>
            <person name="Ovreas L."/>
            <person name="Rohde M."/>
            <person name="Galperin M.Y."/>
            <person name="Jogler C."/>
        </authorList>
    </citation>
    <scope>NUCLEOTIDE SEQUENCE [LARGE SCALE GENOMIC DNA]</scope>
    <source>
        <strain evidence="8 9">SV_7m_r</strain>
    </source>
</reference>
<dbReference type="GO" id="GO:0016757">
    <property type="term" value="F:glycosyltransferase activity"/>
    <property type="evidence" value="ECO:0007669"/>
    <property type="project" value="UniProtKB-KW"/>
</dbReference>
<evidence type="ECO:0000313" key="8">
    <source>
        <dbReference type="EMBL" id="QDT59011.1"/>
    </source>
</evidence>
<accession>A0A517SSA2</accession>
<dbReference type="OrthoDB" id="9806525at2"/>
<dbReference type="RefSeq" id="WP_145270585.1">
    <property type="nucleotide sequence ID" value="NZ_CP036272.1"/>
</dbReference>
<feature type="domain" description="Glycosyltransferase 2-like" evidence="7">
    <location>
        <begin position="46"/>
        <end position="206"/>
    </location>
</feature>
<dbReference type="InterPro" id="IPR029044">
    <property type="entry name" value="Nucleotide-diphossugar_trans"/>
</dbReference>
<gene>
    <name evidence="8" type="primary">crtQ</name>
    <name evidence="8" type="ORF">SV7mr_15150</name>
</gene>
<dbReference type="Proteomes" id="UP000315003">
    <property type="component" value="Chromosome"/>
</dbReference>
<dbReference type="Gene3D" id="3.90.550.10">
    <property type="entry name" value="Spore Coat Polysaccharide Biosynthesis Protein SpsA, Chain A"/>
    <property type="match status" value="1"/>
</dbReference>
<organism evidence="8 9">
    <name type="scientific">Stieleria bergensis</name>
    <dbReference type="NCBI Taxonomy" id="2528025"/>
    <lineage>
        <taxon>Bacteria</taxon>
        <taxon>Pseudomonadati</taxon>
        <taxon>Planctomycetota</taxon>
        <taxon>Planctomycetia</taxon>
        <taxon>Pirellulales</taxon>
        <taxon>Pirellulaceae</taxon>
        <taxon>Stieleria</taxon>
    </lineage>
</organism>
<evidence type="ECO:0000256" key="1">
    <source>
        <dbReference type="ARBA" id="ARBA00004236"/>
    </source>
</evidence>
<feature type="transmembrane region" description="Helical" evidence="6">
    <location>
        <begin position="174"/>
        <end position="190"/>
    </location>
</feature>
<evidence type="ECO:0000256" key="3">
    <source>
        <dbReference type="ARBA" id="ARBA00022676"/>
    </source>
</evidence>
<dbReference type="InterPro" id="IPR001173">
    <property type="entry name" value="Glyco_trans_2-like"/>
</dbReference>